<dbReference type="Proteomes" id="UP000054097">
    <property type="component" value="Unassembled WGS sequence"/>
</dbReference>
<reference evidence="2" key="2">
    <citation type="submission" date="2015-01" db="EMBL/GenBank/DDBJ databases">
        <title>Evolutionary Origins and Diversification of the Mycorrhizal Mutualists.</title>
        <authorList>
            <consortium name="DOE Joint Genome Institute"/>
            <consortium name="Mycorrhizal Genomics Consortium"/>
            <person name="Kohler A."/>
            <person name="Kuo A."/>
            <person name="Nagy L.G."/>
            <person name="Floudas D."/>
            <person name="Copeland A."/>
            <person name="Barry K.W."/>
            <person name="Cichocki N."/>
            <person name="Veneault-Fourrey C."/>
            <person name="LaButti K."/>
            <person name="Lindquist E.A."/>
            <person name="Lipzen A."/>
            <person name="Lundell T."/>
            <person name="Morin E."/>
            <person name="Murat C."/>
            <person name="Riley R."/>
            <person name="Ohm R."/>
            <person name="Sun H."/>
            <person name="Tunlid A."/>
            <person name="Henrissat B."/>
            <person name="Grigoriev I.V."/>
            <person name="Hibbett D.S."/>
            <person name="Martin F."/>
        </authorList>
    </citation>
    <scope>NUCLEOTIDE SEQUENCE [LARGE SCALE GENOMIC DNA]</scope>
    <source>
        <strain evidence="2">MAFF 305830</strain>
    </source>
</reference>
<dbReference type="OrthoDB" id="2911969at2759"/>
<sequence>MCTPQTHTPVSYADNSKEYTVTLPGKHAAYLYGTVTAGWVQKVTATVVAGDTGAVLDNYQTTYSVAITPADKARKILLKFEAQIPDRGLQPSKVQHKENIVPKYAVFYTFYAEDGFDNDEHDTDFCISVLP</sequence>
<proteinExistence type="predicted"/>
<dbReference type="HOGENOM" id="CLU_1928889_0_0_1"/>
<organism evidence="1 2">
    <name type="scientific">Serendipita vermifera MAFF 305830</name>
    <dbReference type="NCBI Taxonomy" id="933852"/>
    <lineage>
        <taxon>Eukaryota</taxon>
        <taxon>Fungi</taxon>
        <taxon>Dikarya</taxon>
        <taxon>Basidiomycota</taxon>
        <taxon>Agaricomycotina</taxon>
        <taxon>Agaricomycetes</taxon>
        <taxon>Sebacinales</taxon>
        <taxon>Serendipitaceae</taxon>
        <taxon>Serendipita</taxon>
    </lineage>
</organism>
<name>A0A0C2XPB4_SERVB</name>
<gene>
    <name evidence="1" type="ORF">M408DRAFT_271038</name>
</gene>
<evidence type="ECO:0000313" key="1">
    <source>
        <dbReference type="EMBL" id="KIM30817.1"/>
    </source>
</evidence>
<keyword evidence="2" id="KW-1185">Reference proteome</keyword>
<reference evidence="1 2" key="1">
    <citation type="submission" date="2014-04" db="EMBL/GenBank/DDBJ databases">
        <authorList>
            <consortium name="DOE Joint Genome Institute"/>
            <person name="Kuo A."/>
            <person name="Zuccaro A."/>
            <person name="Kohler A."/>
            <person name="Nagy L.G."/>
            <person name="Floudas D."/>
            <person name="Copeland A."/>
            <person name="Barry K.W."/>
            <person name="Cichocki N."/>
            <person name="Veneault-Fourrey C."/>
            <person name="LaButti K."/>
            <person name="Lindquist E.A."/>
            <person name="Lipzen A."/>
            <person name="Lundell T."/>
            <person name="Morin E."/>
            <person name="Murat C."/>
            <person name="Sun H."/>
            <person name="Tunlid A."/>
            <person name="Henrissat B."/>
            <person name="Grigoriev I.V."/>
            <person name="Hibbett D.S."/>
            <person name="Martin F."/>
            <person name="Nordberg H.P."/>
            <person name="Cantor M.N."/>
            <person name="Hua S.X."/>
        </authorList>
    </citation>
    <scope>NUCLEOTIDE SEQUENCE [LARGE SCALE GENOMIC DNA]</scope>
    <source>
        <strain evidence="1 2">MAFF 305830</strain>
    </source>
</reference>
<evidence type="ECO:0000313" key="2">
    <source>
        <dbReference type="Proteomes" id="UP000054097"/>
    </source>
</evidence>
<dbReference type="EMBL" id="KN824283">
    <property type="protein sequence ID" value="KIM30817.1"/>
    <property type="molecule type" value="Genomic_DNA"/>
</dbReference>
<dbReference type="AlphaFoldDB" id="A0A0C2XPB4"/>
<accession>A0A0C2XPB4</accession>
<protein>
    <submittedName>
        <fullName evidence="1">Uncharacterized protein</fullName>
    </submittedName>
</protein>